<dbReference type="Proteomes" id="UP000244090">
    <property type="component" value="Unassembled WGS sequence"/>
</dbReference>
<reference evidence="1 2" key="1">
    <citation type="submission" date="2018-04" db="EMBL/GenBank/DDBJ databases">
        <title>Genomic Encyclopedia of Archaeal and Bacterial Type Strains, Phase II (KMG-II): from individual species to whole genera.</title>
        <authorList>
            <person name="Goeker M."/>
        </authorList>
    </citation>
    <scope>NUCLEOTIDE SEQUENCE [LARGE SCALE GENOMIC DNA]</scope>
    <source>
        <strain evidence="1 2">DSM 25731</strain>
    </source>
</reference>
<proteinExistence type="predicted"/>
<name>A0A2T6BQT1_9FLAO</name>
<gene>
    <name evidence="1" type="ORF">C8N46_11449</name>
</gene>
<dbReference type="RefSeq" id="WP_108116839.1">
    <property type="nucleotide sequence ID" value="NZ_QBKT01000014.1"/>
</dbReference>
<organism evidence="1 2">
    <name type="scientific">Kordia periserrulae</name>
    <dbReference type="NCBI Taxonomy" id="701523"/>
    <lineage>
        <taxon>Bacteria</taxon>
        <taxon>Pseudomonadati</taxon>
        <taxon>Bacteroidota</taxon>
        <taxon>Flavobacteriia</taxon>
        <taxon>Flavobacteriales</taxon>
        <taxon>Flavobacteriaceae</taxon>
        <taxon>Kordia</taxon>
    </lineage>
</organism>
<dbReference type="AlphaFoldDB" id="A0A2T6BQT1"/>
<dbReference type="Pfam" id="PF12869">
    <property type="entry name" value="tRNA_anti-like"/>
    <property type="match status" value="1"/>
</dbReference>
<evidence type="ECO:0000313" key="2">
    <source>
        <dbReference type="Proteomes" id="UP000244090"/>
    </source>
</evidence>
<comment type="caution">
    <text evidence="1">The sequence shown here is derived from an EMBL/GenBank/DDBJ whole genome shotgun (WGS) entry which is preliminary data.</text>
</comment>
<dbReference type="OrthoDB" id="673558at2"/>
<protein>
    <submittedName>
        <fullName evidence="1">Putative nucleic acid binding protein</fullName>
    </submittedName>
</protein>
<dbReference type="EMBL" id="QBKT01000014">
    <property type="protein sequence ID" value="PTX58404.1"/>
    <property type="molecule type" value="Genomic_DNA"/>
</dbReference>
<sequence length="138" mass="15715">MKNIKYYKISVISCVLCLSLFFLYQYVNSGIADTNTVQTEESFTTNELLAKFQHKQQKLEDFIEKAIEIEGKIKDITFQDGKYSLILKGDSDASYILCEMQSDQNADVKKLHAGQNIKLKGILKGFLLDVILLHCVII</sequence>
<accession>A0A2T6BQT1</accession>
<evidence type="ECO:0000313" key="1">
    <source>
        <dbReference type="EMBL" id="PTX58404.1"/>
    </source>
</evidence>
<dbReference type="InterPro" id="IPR024422">
    <property type="entry name" value="Protein_unknown_function_OB"/>
</dbReference>
<keyword evidence="2" id="KW-1185">Reference proteome</keyword>